<dbReference type="AlphaFoldDB" id="A0A443SDZ6"/>
<comment type="caution">
    <text evidence="3">The sequence shown here is derived from an EMBL/GenBank/DDBJ whole genome shotgun (WGS) entry which is preliminary data.</text>
</comment>
<dbReference type="STRING" id="299467.A0A443SDZ6"/>
<evidence type="ECO:0000313" key="4">
    <source>
        <dbReference type="Proteomes" id="UP000288716"/>
    </source>
</evidence>
<protein>
    <submittedName>
        <fullName evidence="3">Exocyst complex component 6B-like protein</fullName>
    </submittedName>
</protein>
<organism evidence="3 4">
    <name type="scientific">Leptotrombidium deliense</name>
    <dbReference type="NCBI Taxonomy" id="299467"/>
    <lineage>
        <taxon>Eukaryota</taxon>
        <taxon>Metazoa</taxon>
        <taxon>Ecdysozoa</taxon>
        <taxon>Arthropoda</taxon>
        <taxon>Chelicerata</taxon>
        <taxon>Arachnida</taxon>
        <taxon>Acari</taxon>
        <taxon>Acariformes</taxon>
        <taxon>Trombidiformes</taxon>
        <taxon>Prostigmata</taxon>
        <taxon>Anystina</taxon>
        <taxon>Parasitengona</taxon>
        <taxon>Trombiculoidea</taxon>
        <taxon>Trombiculidae</taxon>
        <taxon>Leptotrombidium</taxon>
    </lineage>
</organism>
<gene>
    <name evidence="3" type="ORF">B4U80_10841</name>
</gene>
<sequence>MENKKETIADCATKDFDRLLVELESTDSSSVGLVLRAIYDGDEYEKFMERLDARIKSHDKDIERMCNAHYQGFVDCIHELLQVRPQAERLKKEIIEINQDIQKSSENVQRKAEELIKFRRIL</sequence>
<dbReference type="VEuPathDB" id="VectorBase:LDEU006308"/>
<feature type="coiled-coil region" evidence="1">
    <location>
        <begin position="48"/>
        <end position="114"/>
    </location>
</feature>
<feature type="non-terminal residue" evidence="3">
    <location>
        <position position="122"/>
    </location>
</feature>
<dbReference type="OrthoDB" id="10267033at2759"/>
<dbReference type="EMBL" id="NCKV01003428">
    <property type="protein sequence ID" value="RWS25732.1"/>
    <property type="molecule type" value="Genomic_DNA"/>
</dbReference>
<dbReference type="GO" id="GO:0090522">
    <property type="term" value="P:vesicle tethering involved in exocytosis"/>
    <property type="evidence" value="ECO:0007669"/>
    <property type="project" value="InterPro"/>
</dbReference>
<proteinExistence type="predicted"/>
<name>A0A443SDZ6_9ACAR</name>
<dbReference type="Pfam" id="PF20651">
    <property type="entry name" value="EXOC6_Sec15_N"/>
    <property type="match status" value="1"/>
</dbReference>
<dbReference type="PANTHER" id="PTHR12702:SF0">
    <property type="entry name" value="EXOCYST COMPLEX COMPONENT 6"/>
    <property type="match status" value="1"/>
</dbReference>
<dbReference type="GO" id="GO:0016020">
    <property type="term" value="C:membrane"/>
    <property type="evidence" value="ECO:0007669"/>
    <property type="project" value="TreeGrafter"/>
</dbReference>
<accession>A0A443SDZ6</accession>
<evidence type="ECO:0000256" key="1">
    <source>
        <dbReference type="SAM" id="Coils"/>
    </source>
</evidence>
<dbReference type="InterPro" id="IPR048359">
    <property type="entry name" value="EXOC6_Sec15_N"/>
</dbReference>
<keyword evidence="1" id="KW-0175">Coiled coil</keyword>
<dbReference type="GO" id="GO:0006893">
    <property type="term" value="P:Golgi to plasma membrane transport"/>
    <property type="evidence" value="ECO:0007669"/>
    <property type="project" value="TreeGrafter"/>
</dbReference>
<keyword evidence="4" id="KW-1185">Reference proteome</keyword>
<evidence type="ECO:0000313" key="3">
    <source>
        <dbReference type="EMBL" id="RWS25732.1"/>
    </source>
</evidence>
<dbReference type="GO" id="GO:0000145">
    <property type="term" value="C:exocyst"/>
    <property type="evidence" value="ECO:0007669"/>
    <property type="project" value="TreeGrafter"/>
</dbReference>
<dbReference type="GO" id="GO:0006886">
    <property type="term" value="P:intracellular protein transport"/>
    <property type="evidence" value="ECO:0007669"/>
    <property type="project" value="InterPro"/>
</dbReference>
<dbReference type="PANTHER" id="PTHR12702">
    <property type="entry name" value="SEC15"/>
    <property type="match status" value="1"/>
</dbReference>
<dbReference type="InterPro" id="IPR007225">
    <property type="entry name" value="EXOC6/Sec15"/>
</dbReference>
<feature type="domain" description="Exocyst complex component EXOC6/Sec15 N-terminal" evidence="2">
    <location>
        <begin position="50"/>
        <end position="120"/>
    </location>
</feature>
<evidence type="ECO:0000259" key="2">
    <source>
        <dbReference type="Pfam" id="PF20651"/>
    </source>
</evidence>
<dbReference type="Proteomes" id="UP000288716">
    <property type="component" value="Unassembled WGS sequence"/>
</dbReference>
<reference evidence="3 4" key="1">
    <citation type="journal article" date="2018" name="Gigascience">
        <title>Genomes of trombidid mites reveal novel predicted allergens and laterally-transferred genes associated with secondary metabolism.</title>
        <authorList>
            <person name="Dong X."/>
            <person name="Chaisiri K."/>
            <person name="Xia D."/>
            <person name="Armstrong S.D."/>
            <person name="Fang Y."/>
            <person name="Donnelly M.J."/>
            <person name="Kadowaki T."/>
            <person name="McGarry J.W."/>
            <person name="Darby A.C."/>
            <person name="Makepeace B.L."/>
        </authorList>
    </citation>
    <scope>NUCLEOTIDE SEQUENCE [LARGE SCALE GENOMIC DNA]</scope>
    <source>
        <strain evidence="3">UoL-UT</strain>
    </source>
</reference>